<dbReference type="InterPro" id="IPR044946">
    <property type="entry name" value="Restrct_endonuc_typeI_TRD_sf"/>
</dbReference>
<accession>A0ABU2F2L7</accession>
<dbReference type="InterPro" id="IPR029063">
    <property type="entry name" value="SAM-dependent_MTases_sf"/>
</dbReference>
<feature type="domain" description="DNA methylase adenine-specific" evidence="4">
    <location>
        <begin position="153"/>
        <end position="423"/>
    </location>
</feature>
<dbReference type="PRINTS" id="PR00507">
    <property type="entry name" value="N12N6MTFRASE"/>
</dbReference>
<dbReference type="Proteomes" id="UP001248536">
    <property type="component" value="Unassembled WGS sequence"/>
</dbReference>
<keyword evidence="2" id="KW-0238">DNA-binding</keyword>
<dbReference type="CDD" id="cd02440">
    <property type="entry name" value="AdoMet_MTases"/>
    <property type="match status" value="1"/>
</dbReference>
<keyword evidence="3" id="KW-0175">Coiled coil</keyword>
<organism evidence="5 6">
    <name type="scientific">Haloarcula argentinensis</name>
    <dbReference type="NCBI Taxonomy" id="43776"/>
    <lineage>
        <taxon>Archaea</taxon>
        <taxon>Methanobacteriati</taxon>
        <taxon>Methanobacteriota</taxon>
        <taxon>Stenosarchaea group</taxon>
        <taxon>Halobacteria</taxon>
        <taxon>Halobacteriales</taxon>
        <taxon>Haloarculaceae</taxon>
        <taxon>Haloarcula</taxon>
    </lineage>
</organism>
<evidence type="ECO:0000259" key="4">
    <source>
        <dbReference type="Pfam" id="PF02384"/>
    </source>
</evidence>
<reference evidence="5 6" key="1">
    <citation type="submission" date="2022-06" db="EMBL/GenBank/DDBJ databases">
        <title>Haloarcula sp. a new haloarchaeum isolate from saline soil.</title>
        <authorList>
            <person name="Strakova D."/>
            <person name="Galisteo C."/>
            <person name="Sanchez-Porro C."/>
            <person name="Ventosa A."/>
        </authorList>
    </citation>
    <scope>NUCLEOTIDE SEQUENCE [LARGE SCALE GENOMIC DNA]</scope>
    <source>
        <strain evidence="5 6">JCM 15760</strain>
    </source>
</reference>
<dbReference type="InterPro" id="IPR002052">
    <property type="entry name" value="DNA_methylase_N6_adenine_CS"/>
</dbReference>
<dbReference type="RefSeq" id="WP_311241320.1">
    <property type="nucleotide sequence ID" value="NZ_BAABDY010000004.1"/>
</dbReference>
<evidence type="ECO:0000313" key="6">
    <source>
        <dbReference type="Proteomes" id="UP001248536"/>
    </source>
</evidence>
<name>A0ABU2F2L7_HALAR</name>
<dbReference type="PANTHER" id="PTHR42998:SF1">
    <property type="entry name" value="TYPE I RESTRICTION ENZYME HINDI METHYLASE SUBUNIT"/>
    <property type="match status" value="1"/>
</dbReference>
<sequence length="732" mass="83034">MPERTLSDFTSQEESNVFSEGSEVRTIIKRCHNTLYKDEGLDPARAFDELTTLLVLKVFSEREEVGKEFKTYEDSDQTVAVLQEFAEHAIEQDSYAEVLSVNGNDSNGYDTLFQLDSATVDKLVAILEDYSFTDTYAGSDSPDIKGEMFQEMVGETFRAELGAYFTPREIVRFIVDFLGVEKDDRLLDPSCGSGGFFVGALDHLSDKVDSSEQITNYVEENVWGLDINNRMARTSRFNLFTYSNSTGNIHLSDALRPPEPEFAEESFDLILSNPPFAGQEDRDGVLQEYDIGRKDDGSVRSVSKELPFIEKIINWLDEGGKAGIVLPESVFNNQSQQFEDIRQFLYENVKIIALIGLPPEAFYHTDTGVQGALLFIEKTPVDNDYEIYFDWAEHVGYDSLGHKIGRNDLPDIVERYHNDNATKEHYYSLSTLREKGRIDPTYYHPERVRLQERAEGSEDNSVPLSDIVKEDNTTVSKRVKSQDGNHFAYVQVGSCSKAGEIEKWRDIVIGKDSVPSRLKYWLEPGTIMLPNHRDSLKADRDPVLVPDSFEASVTESGTLRIFDDEIETVSIKALDSESGDWVKPEEALENVDFPVKVEYDIEANDISNAKEADLRMEGQFRGFVVTNRFIQLKARDSFASSESPVTQFANHVLQRSFVREQLIRETTGAASPELKAKNLDDISIPVPEDGDISRFMSDILEKEQRIQRNKEEIQKLESEIETEFEGLIPESR</sequence>
<dbReference type="EMBL" id="JAMQCP010000002">
    <property type="protein sequence ID" value="MDS0254794.1"/>
    <property type="molecule type" value="Genomic_DNA"/>
</dbReference>
<keyword evidence="5" id="KW-0489">Methyltransferase</keyword>
<dbReference type="PROSITE" id="PS00092">
    <property type="entry name" value="N6_MTASE"/>
    <property type="match status" value="1"/>
</dbReference>
<evidence type="ECO:0000256" key="3">
    <source>
        <dbReference type="SAM" id="Coils"/>
    </source>
</evidence>
<protein>
    <submittedName>
        <fullName evidence="5">N-6 DNA methylase</fullName>
    </submittedName>
</protein>
<dbReference type="GO" id="GO:0032259">
    <property type="term" value="P:methylation"/>
    <property type="evidence" value="ECO:0007669"/>
    <property type="project" value="UniProtKB-KW"/>
</dbReference>
<dbReference type="InterPro" id="IPR052916">
    <property type="entry name" value="Type-I_RE_MTase_Subunit"/>
</dbReference>
<feature type="coiled-coil region" evidence="3">
    <location>
        <begin position="699"/>
        <end position="726"/>
    </location>
</feature>
<evidence type="ECO:0000256" key="1">
    <source>
        <dbReference type="ARBA" id="ARBA00022747"/>
    </source>
</evidence>
<gene>
    <name evidence="5" type="ORF">NC662_13845</name>
</gene>
<keyword evidence="5" id="KW-0808">Transferase</keyword>
<keyword evidence="6" id="KW-1185">Reference proteome</keyword>
<dbReference type="Gene3D" id="3.40.50.150">
    <property type="entry name" value="Vaccinia Virus protein VP39"/>
    <property type="match status" value="1"/>
</dbReference>
<evidence type="ECO:0000256" key="2">
    <source>
        <dbReference type="ARBA" id="ARBA00023125"/>
    </source>
</evidence>
<evidence type="ECO:0000313" key="5">
    <source>
        <dbReference type="EMBL" id="MDS0254794.1"/>
    </source>
</evidence>
<dbReference type="InterPro" id="IPR003356">
    <property type="entry name" value="DNA_methylase_A-5"/>
</dbReference>
<dbReference type="SUPFAM" id="SSF53335">
    <property type="entry name" value="S-adenosyl-L-methionine-dependent methyltransferases"/>
    <property type="match status" value="1"/>
</dbReference>
<proteinExistence type="predicted"/>
<dbReference type="GO" id="GO:0008168">
    <property type="term" value="F:methyltransferase activity"/>
    <property type="evidence" value="ECO:0007669"/>
    <property type="project" value="UniProtKB-KW"/>
</dbReference>
<dbReference type="Gene3D" id="3.90.220.20">
    <property type="entry name" value="DNA methylase specificity domains"/>
    <property type="match status" value="1"/>
</dbReference>
<dbReference type="Pfam" id="PF02384">
    <property type="entry name" value="N6_Mtase"/>
    <property type="match status" value="1"/>
</dbReference>
<dbReference type="PANTHER" id="PTHR42998">
    <property type="entry name" value="TYPE I RESTRICTION ENZYME HINDVIIP M PROTEIN-RELATED"/>
    <property type="match status" value="1"/>
</dbReference>
<keyword evidence="1" id="KW-0680">Restriction system</keyword>
<comment type="caution">
    <text evidence="5">The sequence shown here is derived from an EMBL/GenBank/DDBJ whole genome shotgun (WGS) entry which is preliminary data.</text>
</comment>